<feature type="compositionally biased region" description="Low complexity" evidence="1">
    <location>
        <begin position="156"/>
        <end position="169"/>
    </location>
</feature>
<organism evidence="2 3">
    <name type="scientific">Paramecium octaurelia</name>
    <dbReference type="NCBI Taxonomy" id="43137"/>
    <lineage>
        <taxon>Eukaryota</taxon>
        <taxon>Sar</taxon>
        <taxon>Alveolata</taxon>
        <taxon>Ciliophora</taxon>
        <taxon>Intramacronucleata</taxon>
        <taxon>Oligohymenophorea</taxon>
        <taxon>Peniculida</taxon>
        <taxon>Parameciidae</taxon>
        <taxon>Paramecium</taxon>
    </lineage>
</organism>
<keyword evidence="3" id="KW-1185">Reference proteome</keyword>
<name>A0A8S1Y8J3_PAROT</name>
<feature type="compositionally biased region" description="Polar residues" evidence="1">
    <location>
        <begin position="170"/>
        <end position="183"/>
    </location>
</feature>
<evidence type="ECO:0000313" key="2">
    <source>
        <dbReference type="EMBL" id="CAD8207854.1"/>
    </source>
</evidence>
<dbReference type="OMA" id="KISFLMY"/>
<feature type="region of interest" description="Disordered" evidence="1">
    <location>
        <begin position="107"/>
        <end position="126"/>
    </location>
</feature>
<evidence type="ECO:0000256" key="1">
    <source>
        <dbReference type="SAM" id="MobiDB-lite"/>
    </source>
</evidence>
<proteinExistence type="predicted"/>
<gene>
    <name evidence="2" type="ORF">POCTA_138.1.T1420074</name>
</gene>
<sequence length="342" mass="40059">MNQFSNYLFQYQTKKVFSIYQHQCNSKSPQIRRQLDSNPKCNANDQKYMRQFKCYDQLKHQPQTQTNINSPTNKQTYIASKVKGKGKENNNQQNANIIHYPYKNPVELKSPQSYKQNPYHAKQPTPEFENRYENDERAQVLRLSNSGLNFRFVLSQQESEQNSEQQPNQVYNESSQQSPTNLTKSDELLVELDSVRKSKCSNLTKTKTIAIQAFESTEFDKTEDQLNKIFGSLKKVKIIKKKFSQPTIQTQGTQRTMEDDSMIKAEPNKQVKTIGGSSNIDIQSMQLRTELTDLDSQRSKSTYQDESERHFSSFRHNVVTPRKMQQNKISFLMYKKKLERKQ</sequence>
<dbReference type="OrthoDB" id="302398at2759"/>
<feature type="region of interest" description="Disordered" evidence="1">
    <location>
        <begin position="156"/>
        <end position="183"/>
    </location>
</feature>
<reference evidence="2" key="1">
    <citation type="submission" date="2021-01" db="EMBL/GenBank/DDBJ databases">
        <authorList>
            <consortium name="Genoscope - CEA"/>
            <person name="William W."/>
        </authorList>
    </citation>
    <scope>NUCLEOTIDE SEQUENCE</scope>
</reference>
<evidence type="ECO:0000313" key="3">
    <source>
        <dbReference type="Proteomes" id="UP000683925"/>
    </source>
</evidence>
<comment type="caution">
    <text evidence="2">The sequence shown here is derived from an EMBL/GenBank/DDBJ whole genome shotgun (WGS) entry which is preliminary data.</text>
</comment>
<protein>
    <submittedName>
        <fullName evidence="2">Uncharacterized protein</fullName>
    </submittedName>
</protein>
<accession>A0A8S1Y8J3</accession>
<dbReference type="AlphaFoldDB" id="A0A8S1Y8J3"/>
<dbReference type="Proteomes" id="UP000683925">
    <property type="component" value="Unassembled WGS sequence"/>
</dbReference>
<dbReference type="EMBL" id="CAJJDP010000143">
    <property type="protein sequence ID" value="CAD8207854.1"/>
    <property type="molecule type" value="Genomic_DNA"/>
</dbReference>